<organism evidence="2 3">
    <name type="scientific">Methanimicrococcus hacksteinii</name>
    <dbReference type="NCBI Taxonomy" id="3028293"/>
    <lineage>
        <taxon>Archaea</taxon>
        <taxon>Methanobacteriati</taxon>
        <taxon>Methanobacteriota</taxon>
        <taxon>Stenosarchaea group</taxon>
        <taxon>Methanomicrobia</taxon>
        <taxon>Methanosarcinales</taxon>
        <taxon>Methanosarcinaceae</taxon>
        <taxon>Methanimicrococcus</taxon>
    </lineage>
</organism>
<gene>
    <name evidence="2" type="ORF">MmiAt1_02010</name>
</gene>
<keyword evidence="1" id="KW-1133">Transmembrane helix</keyword>
<sequence>MTNDTPEDLFEKTKELSLLTYGIEEKREQNLFDQSGKMLTSISIFTVALLSFISLEKIGFDSNQTISIIGMTFTPLIFSFIFAIITQWRYAY</sequence>
<evidence type="ECO:0000313" key="2">
    <source>
        <dbReference type="EMBL" id="MDV0444669.1"/>
    </source>
</evidence>
<name>A0ABU3VMW1_9EURY</name>
<dbReference type="EMBL" id="JAWDKC010000007">
    <property type="protein sequence ID" value="MDV0444669.1"/>
    <property type="molecule type" value="Genomic_DNA"/>
</dbReference>
<keyword evidence="1" id="KW-0812">Transmembrane</keyword>
<proteinExistence type="predicted"/>
<evidence type="ECO:0000256" key="1">
    <source>
        <dbReference type="SAM" id="Phobius"/>
    </source>
</evidence>
<keyword evidence="1" id="KW-0472">Membrane</keyword>
<feature type="transmembrane region" description="Helical" evidence="1">
    <location>
        <begin position="38"/>
        <end position="55"/>
    </location>
</feature>
<keyword evidence="3" id="KW-1185">Reference proteome</keyword>
<dbReference type="RefSeq" id="WP_318785068.1">
    <property type="nucleotide sequence ID" value="NZ_JAWDKC010000007.1"/>
</dbReference>
<accession>A0ABU3VMW1</accession>
<comment type="caution">
    <text evidence="2">The sequence shown here is derived from an EMBL/GenBank/DDBJ whole genome shotgun (WGS) entry which is preliminary data.</text>
</comment>
<protein>
    <submittedName>
        <fullName evidence="2">Uncharacterized protein</fullName>
    </submittedName>
</protein>
<reference evidence="2 3" key="1">
    <citation type="submission" date="2023-06" db="EMBL/GenBank/DDBJ databases">
        <title>Genome sequence of Methanimicrococcus sp. At1.</title>
        <authorList>
            <person name="Protasov E."/>
            <person name="Platt K."/>
            <person name="Poehlein A."/>
            <person name="Daniel R."/>
            <person name="Brune A."/>
        </authorList>
    </citation>
    <scope>NUCLEOTIDE SEQUENCE [LARGE SCALE GENOMIC DNA]</scope>
    <source>
        <strain evidence="2 3">At1</strain>
    </source>
</reference>
<dbReference type="Proteomes" id="UP001272052">
    <property type="component" value="Unassembled WGS sequence"/>
</dbReference>
<feature type="transmembrane region" description="Helical" evidence="1">
    <location>
        <begin position="67"/>
        <end position="90"/>
    </location>
</feature>
<evidence type="ECO:0000313" key="3">
    <source>
        <dbReference type="Proteomes" id="UP001272052"/>
    </source>
</evidence>